<keyword evidence="6" id="KW-1185">Reference proteome</keyword>
<dbReference type="InterPro" id="IPR018211">
    <property type="entry name" value="ADH_Fe_CS"/>
</dbReference>
<evidence type="ECO:0000313" key="6">
    <source>
        <dbReference type="Proteomes" id="UP001204144"/>
    </source>
</evidence>
<dbReference type="Gene3D" id="1.20.1090.10">
    <property type="entry name" value="Dehydroquinate synthase-like - alpha domain"/>
    <property type="match status" value="1"/>
</dbReference>
<evidence type="ECO:0000256" key="2">
    <source>
        <dbReference type="ARBA" id="ARBA00023002"/>
    </source>
</evidence>
<accession>A0AAE3KSU1</accession>
<gene>
    <name evidence="5" type="ORF">EGI31_01375</name>
</gene>
<dbReference type="SUPFAM" id="SSF56796">
    <property type="entry name" value="Dehydroquinate synthase-like"/>
    <property type="match status" value="1"/>
</dbReference>
<evidence type="ECO:0000259" key="3">
    <source>
        <dbReference type="Pfam" id="PF00465"/>
    </source>
</evidence>
<evidence type="ECO:0000313" key="5">
    <source>
        <dbReference type="EMBL" id="MCP9761586.1"/>
    </source>
</evidence>
<dbReference type="FunFam" id="3.40.50.1970:FF:000003">
    <property type="entry name" value="Alcohol dehydrogenase, iron-containing"/>
    <property type="match status" value="1"/>
</dbReference>
<dbReference type="GO" id="GO:0046872">
    <property type="term" value="F:metal ion binding"/>
    <property type="evidence" value="ECO:0007669"/>
    <property type="project" value="InterPro"/>
</dbReference>
<dbReference type="GO" id="GO:1990002">
    <property type="term" value="F:methylglyoxal reductase (NADPH) (acetol producing) activity"/>
    <property type="evidence" value="ECO:0007669"/>
    <property type="project" value="TreeGrafter"/>
</dbReference>
<protein>
    <submittedName>
        <fullName evidence="5">Iron-containing alcohol dehydrogenase</fullName>
    </submittedName>
</protein>
<feature type="domain" description="Alcohol dehydrogenase iron-type/glycerol dehydrogenase GldA" evidence="3">
    <location>
        <begin position="9"/>
        <end position="176"/>
    </location>
</feature>
<evidence type="ECO:0000259" key="4">
    <source>
        <dbReference type="Pfam" id="PF25137"/>
    </source>
</evidence>
<dbReference type="EMBL" id="RJUF01000002">
    <property type="protein sequence ID" value="MCP9761586.1"/>
    <property type="molecule type" value="Genomic_DNA"/>
</dbReference>
<feature type="domain" description="Fe-containing alcohol dehydrogenase-like C-terminal" evidence="4">
    <location>
        <begin position="189"/>
        <end position="380"/>
    </location>
</feature>
<dbReference type="CDD" id="cd08187">
    <property type="entry name" value="BDH"/>
    <property type="match status" value="1"/>
</dbReference>
<dbReference type="Pfam" id="PF00465">
    <property type="entry name" value="Fe-ADH"/>
    <property type="match status" value="1"/>
</dbReference>
<dbReference type="Gene3D" id="3.40.50.1970">
    <property type="match status" value="1"/>
</dbReference>
<dbReference type="Pfam" id="PF25137">
    <property type="entry name" value="ADH_Fe_C"/>
    <property type="match status" value="1"/>
</dbReference>
<dbReference type="InterPro" id="IPR044731">
    <property type="entry name" value="BDH-like"/>
</dbReference>
<organism evidence="5 6">
    <name type="scientific">Lacihabitans soyangensis</name>
    <dbReference type="NCBI Taxonomy" id="869394"/>
    <lineage>
        <taxon>Bacteria</taxon>
        <taxon>Pseudomonadati</taxon>
        <taxon>Bacteroidota</taxon>
        <taxon>Cytophagia</taxon>
        <taxon>Cytophagales</taxon>
        <taxon>Leadbetterellaceae</taxon>
        <taxon>Lacihabitans</taxon>
    </lineage>
</organism>
<dbReference type="InterPro" id="IPR056798">
    <property type="entry name" value="ADH_Fe_C"/>
</dbReference>
<dbReference type="GO" id="GO:0005829">
    <property type="term" value="C:cytosol"/>
    <property type="evidence" value="ECO:0007669"/>
    <property type="project" value="TreeGrafter"/>
</dbReference>
<keyword evidence="2" id="KW-0560">Oxidoreductase</keyword>
<comment type="caution">
    <text evidence="5">The sequence shown here is derived from an EMBL/GenBank/DDBJ whole genome shotgun (WGS) entry which is preliminary data.</text>
</comment>
<name>A0AAE3KSU1_9BACT</name>
<comment type="similarity">
    <text evidence="1">Belongs to the iron-containing alcohol dehydrogenase family.</text>
</comment>
<dbReference type="PANTHER" id="PTHR43633:SF1">
    <property type="entry name" value="ALCOHOL DEHYDROGENASE YQHD"/>
    <property type="match status" value="1"/>
</dbReference>
<sequence>MSNFTFRNPVKIIFGKDTISQLSKNIPAGAKVLVTYGGGSIFKNGVYDQVVAALAGFEMIEFGGIEPNPTFETLMKAVELGRAEKIDFILSVGGGSVLDGTKFISAAIPFEGGNEWENIVLGKSRYKTATPFGAVLTLPATGSEMNSGGVISRKETHEKYGMGSPLLYPQFSILDPTTTYSLPKVQIANGLADAFTHVMEQYLTYPVNALIQDKFAEGVLKTLIEVAPKVMHDQTNYEDMSNFMWAATVALNGWISLGVPSDWATHQIGHELTALHGIDHARTLAVVLPHLMRYKMDNKKAKMIQYAKEVWALNGTDDELVEAAIQKTTEFYESLGIPTKASAYGIGEETVQEIKKRFTDRKVKYGEKSDIDAAATEAILRMSIA</sequence>
<dbReference type="GO" id="GO:0008106">
    <property type="term" value="F:alcohol dehydrogenase (NADP+) activity"/>
    <property type="evidence" value="ECO:0007669"/>
    <property type="project" value="TreeGrafter"/>
</dbReference>
<proteinExistence type="inferred from homology"/>
<dbReference type="Proteomes" id="UP001204144">
    <property type="component" value="Unassembled WGS sequence"/>
</dbReference>
<dbReference type="PANTHER" id="PTHR43633">
    <property type="entry name" value="ALCOHOL DEHYDROGENASE YQHD"/>
    <property type="match status" value="1"/>
</dbReference>
<dbReference type="AlphaFoldDB" id="A0AAE3KSU1"/>
<dbReference type="PROSITE" id="PS00060">
    <property type="entry name" value="ADH_IRON_2"/>
    <property type="match status" value="1"/>
</dbReference>
<reference evidence="5 6" key="1">
    <citation type="submission" date="2018-11" db="EMBL/GenBank/DDBJ databases">
        <title>Novel bacteria species description.</title>
        <authorList>
            <person name="Han J.-H."/>
        </authorList>
    </citation>
    <scope>NUCLEOTIDE SEQUENCE [LARGE SCALE GENOMIC DNA]</scope>
    <source>
        <strain evidence="5 6">KCTC23259</strain>
    </source>
</reference>
<dbReference type="PROSITE" id="PS00913">
    <property type="entry name" value="ADH_IRON_1"/>
    <property type="match status" value="1"/>
</dbReference>
<dbReference type="GO" id="GO:1990362">
    <property type="term" value="F:butanol dehydrogenase (NAD+) activity"/>
    <property type="evidence" value="ECO:0007669"/>
    <property type="project" value="InterPro"/>
</dbReference>
<evidence type="ECO:0000256" key="1">
    <source>
        <dbReference type="ARBA" id="ARBA00007358"/>
    </source>
</evidence>
<dbReference type="InterPro" id="IPR001670">
    <property type="entry name" value="ADH_Fe/GldA"/>
</dbReference>